<reference evidence="1 3" key="1">
    <citation type="journal article" date="2019" name="Nat. Med.">
        <title>A library of human gut bacterial isolates paired with longitudinal multiomics data enables mechanistic microbiome research.</title>
        <authorList>
            <person name="Poyet M."/>
            <person name="Groussin M."/>
            <person name="Gibbons S.M."/>
            <person name="Avila-Pacheco J."/>
            <person name="Jiang X."/>
            <person name="Kearney S.M."/>
            <person name="Perrotta A.R."/>
            <person name="Berdy B."/>
            <person name="Zhao S."/>
            <person name="Lieberman T.D."/>
            <person name="Swanson P.K."/>
            <person name="Smith M."/>
            <person name="Roesemann S."/>
            <person name="Alexander J.E."/>
            <person name="Rich S.A."/>
            <person name="Livny J."/>
            <person name="Vlamakis H."/>
            <person name="Clish C."/>
            <person name="Bullock K."/>
            <person name="Deik A."/>
            <person name="Scott J."/>
            <person name="Pierce K.A."/>
            <person name="Xavier R.J."/>
            <person name="Alm E.J."/>
        </authorList>
    </citation>
    <scope>NUCLEOTIDE SEQUENCE [LARGE SCALE GENOMIC DNA]</scope>
    <source>
        <strain evidence="1 3">BIOML-A5</strain>
    </source>
</reference>
<dbReference type="RefSeq" id="WP_154268951.1">
    <property type="nucleotide sequence ID" value="NZ_JAAILW010000030.1"/>
</dbReference>
<dbReference type="Proteomes" id="UP000465607">
    <property type="component" value="Unassembled WGS sequence"/>
</dbReference>
<accession>A0A7X2MBT6</accession>
<proteinExistence type="predicted"/>
<name>A0A7X2MBT6_9FIRM</name>
<evidence type="ECO:0000313" key="2">
    <source>
        <dbReference type="EMBL" id="NSC28218.1"/>
    </source>
</evidence>
<protein>
    <submittedName>
        <fullName evidence="1">Uncharacterized protein</fullName>
    </submittedName>
</protein>
<dbReference type="EMBL" id="WKQV01000015">
    <property type="protein sequence ID" value="MSD27606.1"/>
    <property type="molecule type" value="Genomic_DNA"/>
</dbReference>
<dbReference type="Proteomes" id="UP001193670">
    <property type="component" value="Unassembled WGS sequence"/>
</dbReference>
<organism evidence="1 3">
    <name type="scientific">Agathobacter rectalis</name>
    <dbReference type="NCBI Taxonomy" id="39491"/>
    <lineage>
        <taxon>Bacteria</taxon>
        <taxon>Bacillati</taxon>
        <taxon>Bacillota</taxon>
        <taxon>Clostridia</taxon>
        <taxon>Lachnospirales</taxon>
        <taxon>Lachnospiraceae</taxon>
        <taxon>Agathobacter</taxon>
    </lineage>
</organism>
<evidence type="ECO:0000313" key="1">
    <source>
        <dbReference type="EMBL" id="MSD27606.1"/>
    </source>
</evidence>
<reference evidence="2" key="3">
    <citation type="submission" date="2020-02" db="EMBL/GenBank/DDBJ databases">
        <authorList>
            <person name="Littmann E."/>
            <person name="Sorbara M."/>
        </authorList>
    </citation>
    <scope>NUCLEOTIDE SEQUENCE</scope>
    <source>
        <strain evidence="2">MSK.17.79</strain>
    </source>
</reference>
<dbReference type="AlphaFoldDB" id="A0A7X2MBT6"/>
<dbReference type="EMBL" id="JAAILW010000030">
    <property type="protein sequence ID" value="NSC28218.1"/>
    <property type="molecule type" value="Genomic_DNA"/>
</dbReference>
<comment type="caution">
    <text evidence="1">The sequence shown here is derived from an EMBL/GenBank/DDBJ whole genome shotgun (WGS) entry which is preliminary data.</text>
</comment>
<evidence type="ECO:0000313" key="3">
    <source>
        <dbReference type="Proteomes" id="UP000465607"/>
    </source>
</evidence>
<sequence>MRKGMSRYEIKQILEEKIESEPDLKYYLDNEYTIKIIDLLVEGISEAFEKNNEKLIDDLLRSRF</sequence>
<gene>
    <name evidence="2" type="ORF">G4319_12930</name>
    <name evidence="1" type="ORF">GKE44_10675</name>
</gene>
<reference evidence="2" key="2">
    <citation type="journal article" date="2020" name="Cell Host Microbe">
        <title>Functional and Genomic Variation between Human-Derived Isolates of Lachnospiraceae Reveals Inter- and Intra-Species Diversity.</title>
        <authorList>
            <person name="Sorbara M.T."/>
            <person name="Littmann E.R."/>
            <person name="Fontana E."/>
            <person name="Moody T.U."/>
            <person name="Kohout C.E."/>
            <person name="Gjonbalaj M."/>
            <person name="Eaton V."/>
            <person name="Seok R."/>
            <person name="Leiner I.M."/>
            <person name="Pamer E.G."/>
        </authorList>
    </citation>
    <scope>NUCLEOTIDE SEQUENCE</scope>
    <source>
        <strain evidence="2">MSK.17.79</strain>
    </source>
</reference>